<dbReference type="RefSeq" id="WP_145059354.1">
    <property type="nucleotide sequence ID" value="NZ_CP036263.1"/>
</dbReference>
<evidence type="ECO:0000256" key="1">
    <source>
        <dbReference type="ARBA" id="ARBA00008007"/>
    </source>
</evidence>
<dbReference type="OrthoDB" id="9779910at2"/>
<comment type="similarity">
    <text evidence="1">Belongs to the ComF/GntX family.</text>
</comment>
<dbReference type="InterPro" id="IPR029057">
    <property type="entry name" value="PRTase-like"/>
</dbReference>
<dbReference type="EMBL" id="CP036263">
    <property type="protein sequence ID" value="QDS98311.1"/>
    <property type="molecule type" value="Genomic_DNA"/>
</dbReference>
<dbReference type="Pfam" id="PF00156">
    <property type="entry name" value="Pribosyltran"/>
    <property type="match status" value="1"/>
</dbReference>
<feature type="domain" description="Double zinc ribbon" evidence="3">
    <location>
        <begin position="22"/>
        <end position="86"/>
    </location>
</feature>
<sequence>MPPISSIVDCLPAWLQDLRGRALDLVFPPTCLACEADLSNVTWQQLGGMFCESCRESLILLEEPICPRCASRVPEVHGVRLDCGVCQKQALRIDRTVAVGPYDGLLRDLILRMKTDTRRLLAHNLVDLAWRACGAQLRDLKVDAIATVPTHPLRQLQRGVSVPHALAGALARKLKVPVASRLLKRKSNTPAQAGLSRPARIKNVRGEILVRQGHVGSLGHVLLVDDVLTTGATADETARVLKRAGIGKVSAFVMGRTLDMG</sequence>
<evidence type="ECO:0000259" key="2">
    <source>
        <dbReference type="Pfam" id="PF00156"/>
    </source>
</evidence>
<keyword evidence="5" id="KW-1185">Reference proteome</keyword>
<name>A0A517MTV3_9BACT</name>
<dbReference type="PANTHER" id="PTHR47505">
    <property type="entry name" value="DNA UTILIZATION PROTEIN YHGH"/>
    <property type="match status" value="1"/>
</dbReference>
<feature type="domain" description="Phosphoribosyltransferase" evidence="2">
    <location>
        <begin position="166"/>
        <end position="250"/>
    </location>
</feature>
<dbReference type="InterPro" id="IPR044005">
    <property type="entry name" value="DZR_2"/>
</dbReference>
<dbReference type="Proteomes" id="UP000319852">
    <property type="component" value="Chromosome"/>
</dbReference>
<reference evidence="4 5" key="1">
    <citation type="submission" date="2019-02" db="EMBL/GenBank/DDBJ databases">
        <title>Deep-cultivation of Planctomycetes and their phenomic and genomic characterization uncovers novel biology.</title>
        <authorList>
            <person name="Wiegand S."/>
            <person name="Jogler M."/>
            <person name="Boedeker C."/>
            <person name="Pinto D."/>
            <person name="Vollmers J."/>
            <person name="Rivas-Marin E."/>
            <person name="Kohn T."/>
            <person name="Peeters S.H."/>
            <person name="Heuer A."/>
            <person name="Rast P."/>
            <person name="Oberbeckmann S."/>
            <person name="Bunk B."/>
            <person name="Jeske O."/>
            <person name="Meyerdierks A."/>
            <person name="Storesund J.E."/>
            <person name="Kallscheuer N."/>
            <person name="Luecker S."/>
            <person name="Lage O.M."/>
            <person name="Pohl T."/>
            <person name="Merkel B.J."/>
            <person name="Hornburger P."/>
            <person name="Mueller R.-W."/>
            <person name="Bruemmer F."/>
            <person name="Labrenz M."/>
            <person name="Spormann A.M."/>
            <person name="Op den Camp H."/>
            <person name="Overmann J."/>
            <person name="Amann R."/>
            <person name="Jetten M.S.M."/>
            <person name="Mascher T."/>
            <person name="Medema M.H."/>
            <person name="Devos D.P."/>
            <person name="Kaster A.-K."/>
            <person name="Ovreas L."/>
            <person name="Rohde M."/>
            <person name="Galperin M.Y."/>
            <person name="Jogler C."/>
        </authorList>
    </citation>
    <scope>NUCLEOTIDE SEQUENCE [LARGE SCALE GENOMIC DNA]</scope>
    <source>
        <strain evidence="4 5">HG15A2</strain>
    </source>
</reference>
<dbReference type="KEGG" id="amob:HG15A2_15840"/>
<proteinExistence type="inferred from homology"/>
<dbReference type="PANTHER" id="PTHR47505:SF1">
    <property type="entry name" value="DNA UTILIZATION PROTEIN YHGH"/>
    <property type="match status" value="1"/>
</dbReference>
<dbReference type="AlphaFoldDB" id="A0A517MTV3"/>
<dbReference type="SUPFAM" id="SSF53271">
    <property type="entry name" value="PRTase-like"/>
    <property type="match status" value="1"/>
</dbReference>
<evidence type="ECO:0000313" key="4">
    <source>
        <dbReference type="EMBL" id="QDS98311.1"/>
    </source>
</evidence>
<protein>
    <submittedName>
        <fullName evidence="4">DNA utilization protein GntX</fullName>
    </submittedName>
</protein>
<dbReference type="CDD" id="cd06223">
    <property type="entry name" value="PRTases_typeI"/>
    <property type="match status" value="1"/>
</dbReference>
<evidence type="ECO:0000259" key="3">
    <source>
        <dbReference type="Pfam" id="PF18912"/>
    </source>
</evidence>
<gene>
    <name evidence="4" type="ORF">HG15A2_15840</name>
</gene>
<organism evidence="4 5">
    <name type="scientific">Adhaeretor mobilis</name>
    <dbReference type="NCBI Taxonomy" id="1930276"/>
    <lineage>
        <taxon>Bacteria</taxon>
        <taxon>Pseudomonadati</taxon>
        <taxon>Planctomycetota</taxon>
        <taxon>Planctomycetia</taxon>
        <taxon>Pirellulales</taxon>
        <taxon>Lacipirellulaceae</taxon>
        <taxon>Adhaeretor</taxon>
    </lineage>
</organism>
<dbReference type="InterPro" id="IPR000836">
    <property type="entry name" value="PRTase_dom"/>
</dbReference>
<accession>A0A517MTV3</accession>
<dbReference type="Pfam" id="PF18912">
    <property type="entry name" value="DZR_2"/>
    <property type="match status" value="1"/>
</dbReference>
<dbReference type="InterPro" id="IPR051910">
    <property type="entry name" value="ComF/GntX_DNA_util-trans"/>
</dbReference>
<dbReference type="Gene3D" id="3.40.50.2020">
    <property type="match status" value="1"/>
</dbReference>
<evidence type="ECO:0000313" key="5">
    <source>
        <dbReference type="Proteomes" id="UP000319852"/>
    </source>
</evidence>